<dbReference type="EMBL" id="CAUOFW020001225">
    <property type="protein sequence ID" value="CAK9142478.1"/>
    <property type="molecule type" value="Genomic_DNA"/>
</dbReference>
<sequence length="340" mass="38443">MVVSVDISGNSSSPVSGVTVVALAPSVQASQVTYIVESSTGELLLVQRKLIVDQSDHNQRITSRFKIFKPQFRPSGEADRVEVKNRGGDALFLGDKYSMAVLARDFPGCQPNSIYFTDDYFILFHNEFYKHDELGIFNIDDGKSERFCNLDHPEKFSAVVEPTMLQCHESTYIVESSAGELILIHRYMVPVGDSENPNFSFRIFKLQFNSSERVELESLGGDALFLSDNHSIAVLASDFLVCQPNSMYFTDTCEAKVVAEPRMFRRCDKFSMAILASDFSGCRPNSINFTNDYIREQLSDFRDIDVWIDGSFRRLYNTNCSQVPCLWILPTLQGYTSSFE</sequence>
<keyword evidence="3" id="KW-1185">Reference proteome</keyword>
<evidence type="ECO:0000313" key="3">
    <source>
        <dbReference type="Proteomes" id="UP001642360"/>
    </source>
</evidence>
<evidence type="ECO:0000313" key="2">
    <source>
        <dbReference type="EMBL" id="CAK9142478.1"/>
    </source>
</evidence>
<protein>
    <recommendedName>
        <fullName evidence="1">KIB1-4 beta-propeller domain-containing protein</fullName>
    </recommendedName>
</protein>
<feature type="domain" description="KIB1-4 beta-propeller" evidence="1">
    <location>
        <begin position="3"/>
        <end position="138"/>
    </location>
</feature>
<dbReference type="InterPro" id="IPR005174">
    <property type="entry name" value="KIB1-4_b-propeller"/>
</dbReference>
<evidence type="ECO:0000259" key="1">
    <source>
        <dbReference type="Pfam" id="PF03478"/>
    </source>
</evidence>
<proteinExistence type="predicted"/>
<organism evidence="2 3">
    <name type="scientific">Ilex paraguariensis</name>
    <name type="common">yerba mate</name>
    <dbReference type="NCBI Taxonomy" id="185542"/>
    <lineage>
        <taxon>Eukaryota</taxon>
        <taxon>Viridiplantae</taxon>
        <taxon>Streptophyta</taxon>
        <taxon>Embryophyta</taxon>
        <taxon>Tracheophyta</taxon>
        <taxon>Spermatophyta</taxon>
        <taxon>Magnoliopsida</taxon>
        <taxon>eudicotyledons</taxon>
        <taxon>Gunneridae</taxon>
        <taxon>Pentapetalae</taxon>
        <taxon>asterids</taxon>
        <taxon>campanulids</taxon>
        <taxon>Aquifoliales</taxon>
        <taxon>Aquifoliaceae</taxon>
        <taxon>Ilex</taxon>
    </lineage>
</organism>
<dbReference type="Pfam" id="PF03478">
    <property type="entry name" value="Beta-prop_KIB1-4"/>
    <property type="match status" value="1"/>
</dbReference>
<dbReference type="PANTHER" id="PTHR44259:SF93">
    <property type="entry name" value="PROTEIN, PUTATIVE (DUF295)-RELATED"/>
    <property type="match status" value="1"/>
</dbReference>
<dbReference type="PANTHER" id="PTHR44259">
    <property type="entry name" value="OS07G0183000 PROTEIN-RELATED"/>
    <property type="match status" value="1"/>
</dbReference>
<dbReference type="InterPro" id="IPR050942">
    <property type="entry name" value="F-box_BR-signaling"/>
</dbReference>
<comment type="caution">
    <text evidence="2">The sequence shown here is derived from an EMBL/GenBank/DDBJ whole genome shotgun (WGS) entry which is preliminary data.</text>
</comment>
<gene>
    <name evidence="2" type="ORF">ILEXP_LOCUS10159</name>
</gene>
<reference evidence="2 3" key="1">
    <citation type="submission" date="2024-02" db="EMBL/GenBank/DDBJ databases">
        <authorList>
            <person name="Vignale AGUSTIN F."/>
            <person name="Sosa J E."/>
            <person name="Modenutti C."/>
        </authorList>
    </citation>
    <scope>NUCLEOTIDE SEQUENCE [LARGE SCALE GENOMIC DNA]</scope>
</reference>
<name>A0ABC8RCI3_9AQUA</name>
<dbReference type="Proteomes" id="UP001642360">
    <property type="component" value="Unassembled WGS sequence"/>
</dbReference>
<accession>A0ABC8RCI3</accession>
<dbReference type="AlphaFoldDB" id="A0ABC8RCI3"/>